<dbReference type="InterPro" id="IPR038318">
    <property type="entry name" value="KdpD_sf"/>
</dbReference>
<keyword evidence="16" id="KW-1185">Reference proteome</keyword>
<dbReference type="NCBIfam" id="TIGR00229">
    <property type="entry name" value="sensory_box"/>
    <property type="match status" value="1"/>
</dbReference>
<feature type="coiled-coil region" evidence="11">
    <location>
        <begin position="126"/>
        <end position="156"/>
    </location>
</feature>
<evidence type="ECO:0000256" key="12">
    <source>
        <dbReference type="SAM" id="Phobius"/>
    </source>
</evidence>
<keyword evidence="8 12" id="KW-1133">Transmembrane helix</keyword>
<dbReference type="InterPro" id="IPR013656">
    <property type="entry name" value="PAS_4"/>
</dbReference>
<evidence type="ECO:0000259" key="14">
    <source>
        <dbReference type="PROSITE" id="PS50113"/>
    </source>
</evidence>
<dbReference type="InterPro" id="IPR035965">
    <property type="entry name" value="PAS-like_dom_sf"/>
</dbReference>
<keyword evidence="10 12" id="KW-0472">Membrane</keyword>
<accession>A0ABN7ZPH5</accession>
<keyword evidence="5" id="KW-0547">Nucleotide-binding</keyword>
<feature type="domain" description="PAC" evidence="14">
    <location>
        <begin position="362"/>
        <end position="414"/>
    </location>
</feature>
<feature type="domain" description="PAC" evidence="14">
    <location>
        <begin position="235"/>
        <end position="287"/>
    </location>
</feature>
<evidence type="ECO:0000256" key="7">
    <source>
        <dbReference type="ARBA" id="ARBA00022840"/>
    </source>
</evidence>
<dbReference type="SUPFAM" id="SSF55785">
    <property type="entry name" value="PYP-like sensor domain (PAS domain)"/>
    <property type="match status" value="2"/>
</dbReference>
<dbReference type="Gene3D" id="1.20.5.1930">
    <property type="match status" value="1"/>
</dbReference>
<dbReference type="InterPro" id="IPR011712">
    <property type="entry name" value="Sig_transdc_His_kin_sub3_dim/P"/>
</dbReference>
<dbReference type="SMART" id="SM00086">
    <property type="entry name" value="PAC"/>
    <property type="match status" value="2"/>
</dbReference>
<keyword evidence="4 12" id="KW-0812">Transmembrane</keyword>
<dbReference type="SUPFAM" id="SSF55874">
    <property type="entry name" value="ATPase domain of HSP90 chaperone/DNA topoisomerase II/histidine kinase"/>
    <property type="match status" value="1"/>
</dbReference>
<dbReference type="Pfam" id="PF08448">
    <property type="entry name" value="PAS_4"/>
    <property type="match status" value="1"/>
</dbReference>
<keyword evidence="2" id="KW-0597">Phosphoprotein</keyword>
<evidence type="ECO:0000256" key="6">
    <source>
        <dbReference type="ARBA" id="ARBA00022777"/>
    </source>
</evidence>
<dbReference type="PANTHER" id="PTHR24421">
    <property type="entry name" value="NITRATE/NITRITE SENSOR PROTEIN NARX-RELATED"/>
    <property type="match status" value="1"/>
</dbReference>
<dbReference type="PROSITE" id="PS50113">
    <property type="entry name" value="PAC"/>
    <property type="match status" value="2"/>
</dbReference>
<evidence type="ECO:0000313" key="16">
    <source>
        <dbReference type="Proteomes" id="UP000706525"/>
    </source>
</evidence>
<comment type="caution">
    <text evidence="15">The sequence shown here is derived from an EMBL/GenBank/DDBJ whole genome shotgun (WGS) entry which is preliminary data.</text>
</comment>
<keyword evidence="6" id="KW-0418">Kinase</keyword>
<dbReference type="CDD" id="cd00130">
    <property type="entry name" value="PAS"/>
    <property type="match status" value="2"/>
</dbReference>
<dbReference type="PROSITE" id="PS50112">
    <property type="entry name" value="PAS"/>
    <property type="match status" value="1"/>
</dbReference>
<feature type="coiled-coil region" evidence="11">
    <location>
        <begin position="402"/>
        <end position="432"/>
    </location>
</feature>
<dbReference type="InterPro" id="IPR013655">
    <property type="entry name" value="PAS_fold_3"/>
</dbReference>
<dbReference type="CDD" id="cd16917">
    <property type="entry name" value="HATPase_UhpB-NarQ-NarX-like"/>
    <property type="match status" value="1"/>
</dbReference>
<dbReference type="InterPro" id="IPR003594">
    <property type="entry name" value="HATPase_dom"/>
</dbReference>
<proteinExistence type="predicted"/>
<dbReference type="InterPro" id="IPR036890">
    <property type="entry name" value="HATPase_C_sf"/>
</dbReference>
<dbReference type="Gene3D" id="2.10.70.100">
    <property type="match status" value="1"/>
</dbReference>
<dbReference type="Gene3D" id="3.30.450.20">
    <property type="entry name" value="PAS domain"/>
    <property type="match status" value="2"/>
</dbReference>
<dbReference type="InterPro" id="IPR000014">
    <property type="entry name" value="PAS"/>
</dbReference>
<dbReference type="SMART" id="SM00091">
    <property type="entry name" value="PAS"/>
    <property type="match status" value="2"/>
</dbReference>
<evidence type="ECO:0000256" key="1">
    <source>
        <dbReference type="ARBA" id="ARBA00004141"/>
    </source>
</evidence>
<comment type="subcellular location">
    <subcellularLocation>
        <location evidence="1">Membrane</location>
        <topology evidence="1">Multi-pass membrane protein</topology>
    </subcellularLocation>
</comment>
<sequence>MTFQMFANLSMPPLRDMPRAFALAAASVATALTLLAAVATRGEPPAASLLLLSVLFASWYGGALAGLFGLLLSVVSFDYFYVGEMHLFGAQLAELPRLVAFIAAATCVIRLCASHHRAVSELKTANENLIESNECLMRANEALERKSTQREMLNERLRWSEAFLREAQKISRTGSWRWSLIDGKLTWSDENFRIFGFYPGFETPARDAIFERIHEEDLERLRDVVSRAVQAHRGFECEYRIRLPNQAIRHVRGVGRPIQWEAGRPVEYIGTTVDITRQRQTEELLRKSEAEFRSLAENLPDGIIRYDTDGRRLYVNPAHARHSGIPTESAIRMPLDHGWSADIPAPEYRAMILDVMRTGIPRQILGRWRAPDGSSVHFAVHAVPERNAEGETVGALAISRNITALKETERQLEESRQLLRRLSDRNETVREEERKHLARELHDDLAQYLLAIRMNLSVLGSEFGAQVDGLQARTTSMIGSVDTAIKSVRNVIASLRPAVLDMGVLPGLEWLVADFLARTESPCELDIRVPDIKLGDKAEMTFFRVAQESLRNVARHAQATEVRVVFRRAERGDFSGDIVGYLNGDVSADQCDAYVLEVEDNGVGFDASVQRPRSFGLMGIQERVLMVGGTLEIASTPGAGTTIRAVIPHPTHE</sequence>
<evidence type="ECO:0000256" key="2">
    <source>
        <dbReference type="ARBA" id="ARBA00022553"/>
    </source>
</evidence>
<dbReference type="InterPro" id="IPR000700">
    <property type="entry name" value="PAS-assoc_C"/>
</dbReference>
<evidence type="ECO:0000256" key="8">
    <source>
        <dbReference type="ARBA" id="ARBA00022989"/>
    </source>
</evidence>
<dbReference type="PANTHER" id="PTHR24421:SF59">
    <property type="entry name" value="OXYGEN SENSOR HISTIDINE KINASE NREB"/>
    <property type="match status" value="1"/>
</dbReference>
<feature type="domain" description="PAS" evidence="13">
    <location>
        <begin position="288"/>
        <end position="363"/>
    </location>
</feature>
<protein>
    <recommendedName>
        <fullName evidence="17">Histidine kinase</fullName>
    </recommendedName>
</protein>
<dbReference type="SMART" id="SM00387">
    <property type="entry name" value="HATPase_c"/>
    <property type="match status" value="1"/>
</dbReference>
<dbReference type="Pfam" id="PF08447">
    <property type="entry name" value="PAS_3"/>
    <property type="match status" value="1"/>
</dbReference>
<evidence type="ECO:0000256" key="5">
    <source>
        <dbReference type="ARBA" id="ARBA00022741"/>
    </source>
</evidence>
<feature type="transmembrane region" description="Helical" evidence="12">
    <location>
        <begin position="58"/>
        <end position="82"/>
    </location>
</feature>
<dbReference type="RefSeq" id="WP_223995427.1">
    <property type="nucleotide sequence ID" value="NZ_CAJZAG010000017.1"/>
</dbReference>
<evidence type="ECO:0000313" key="15">
    <source>
        <dbReference type="EMBL" id="CAG9186196.1"/>
    </source>
</evidence>
<keyword evidence="3" id="KW-0808">Transferase</keyword>
<evidence type="ECO:0000259" key="13">
    <source>
        <dbReference type="PROSITE" id="PS50112"/>
    </source>
</evidence>
<evidence type="ECO:0008006" key="17">
    <source>
        <dbReference type="Google" id="ProtNLM"/>
    </source>
</evidence>
<evidence type="ECO:0000256" key="11">
    <source>
        <dbReference type="SAM" id="Coils"/>
    </source>
</evidence>
<name>A0ABN7ZPH5_9BURK</name>
<dbReference type="InterPro" id="IPR050482">
    <property type="entry name" value="Sensor_HK_TwoCompSys"/>
</dbReference>
<dbReference type="Pfam" id="PF13493">
    <property type="entry name" value="DUF4118"/>
    <property type="match status" value="1"/>
</dbReference>
<gene>
    <name evidence="15" type="ORF">LMG32289_06300</name>
</gene>
<evidence type="ECO:0000256" key="3">
    <source>
        <dbReference type="ARBA" id="ARBA00022679"/>
    </source>
</evidence>
<dbReference type="Pfam" id="PF02518">
    <property type="entry name" value="HATPase_c"/>
    <property type="match status" value="1"/>
</dbReference>
<evidence type="ECO:0000256" key="9">
    <source>
        <dbReference type="ARBA" id="ARBA00023012"/>
    </source>
</evidence>
<evidence type="ECO:0000256" key="10">
    <source>
        <dbReference type="ARBA" id="ARBA00023136"/>
    </source>
</evidence>
<keyword evidence="7" id="KW-0067">ATP-binding</keyword>
<organism evidence="15 16">
    <name type="scientific">Cupriavidus pampae</name>
    <dbReference type="NCBI Taxonomy" id="659251"/>
    <lineage>
        <taxon>Bacteria</taxon>
        <taxon>Pseudomonadati</taxon>
        <taxon>Pseudomonadota</taxon>
        <taxon>Betaproteobacteria</taxon>
        <taxon>Burkholderiales</taxon>
        <taxon>Burkholderiaceae</taxon>
        <taxon>Cupriavidus</taxon>
    </lineage>
</organism>
<dbReference type="Pfam" id="PF07730">
    <property type="entry name" value="HisKA_3"/>
    <property type="match status" value="1"/>
</dbReference>
<dbReference type="Gene3D" id="3.30.565.10">
    <property type="entry name" value="Histidine kinase-like ATPase, C-terminal domain"/>
    <property type="match status" value="1"/>
</dbReference>
<dbReference type="Proteomes" id="UP000706525">
    <property type="component" value="Unassembled WGS sequence"/>
</dbReference>
<keyword evidence="11" id="KW-0175">Coiled coil</keyword>
<keyword evidence="9" id="KW-0902">Two-component regulatory system</keyword>
<dbReference type="InterPro" id="IPR001610">
    <property type="entry name" value="PAC"/>
</dbReference>
<dbReference type="EMBL" id="CAJZAG010000017">
    <property type="protein sequence ID" value="CAG9186196.1"/>
    <property type="molecule type" value="Genomic_DNA"/>
</dbReference>
<dbReference type="InterPro" id="IPR025201">
    <property type="entry name" value="KdpD_TM"/>
</dbReference>
<dbReference type="Gene3D" id="1.20.120.620">
    <property type="entry name" value="Backbone structure of the membrane domain of e. Coli histidine kinase receptor kdpd"/>
    <property type="match status" value="1"/>
</dbReference>
<reference evidence="15 16" key="1">
    <citation type="submission" date="2021-08" db="EMBL/GenBank/DDBJ databases">
        <authorList>
            <person name="Peeters C."/>
        </authorList>
    </citation>
    <scope>NUCLEOTIDE SEQUENCE [LARGE SCALE GENOMIC DNA]</scope>
    <source>
        <strain evidence="15 16">LMG 32289</strain>
    </source>
</reference>
<evidence type="ECO:0000256" key="4">
    <source>
        <dbReference type="ARBA" id="ARBA00022692"/>
    </source>
</evidence>